<comment type="similarity">
    <text evidence="14">Belongs to the nematode receptor-like protein str family.</text>
</comment>
<dbReference type="Gene3D" id="1.20.1070.10">
    <property type="entry name" value="Rhodopsin 7-helix transmembrane proteins"/>
    <property type="match status" value="1"/>
</dbReference>
<evidence type="ECO:0000256" key="15">
    <source>
        <dbReference type="ARBA" id="ARBA00064300"/>
    </source>
</evidence>
<keyword evidence="21" id="KW-1185">Reference proteome</keyword>
<dbReference type="InterPro" id="IPR019428">
    <property type="entry name" value="7TM_GPCR_serpentine_rcpt_Str"/>
</dbReference>
<dbReference type="PANTHER" id="PTHR22943">
    <property type="entry name" value="7-TRANSMEMBRANE DOMAIN RECEPTOR C.ELEGANS"/>
    <property type="match status" value="1"/>
</dbReference>
<keyword evidence="5 19" id="KW-0812">Transmembrane</keyword>
<comment type="subcellular location">
    <subcellularLocation>
        <location evidence="1">Cell projection</location>
        <location evidence="1">Cilium membrane</location>
        <topology evidence="1">Multi-pass membrane protein</topology>
    </subcellularLocation>
</comment>
<protein>
    <recommendedName>
        <fullName evidence="16">Serpentine receptor class r-10</fullName>
    </recommendedName>
    <alternativeName>
        <fullName evidence="17">Odorant response abnormal protein 10</fullName>
    </alternativeName>
    <alternativeName>
        <fullName evidence="18">Olfactory receptor 10</fullName>
    </alternativeName>
</protein>
<evidence type="ECO:0000256" key="17">
    <source>
        <dbReference type="ARBA" id="ARBA00078653"/>
    </source>
</evidence>
<keyword evidence="2" id="KW-1003">Cell membrane</keyword>
<evidence type="ECO:0000256" key="2">
    <source>
        <dbReference type="ARBA" id="ARBA00022475"/>
    </source>
</evidence>
<evidence type="ECO:0000256" key="6">
    <source>
        <dbReference type="ARBA" id="ARBA00022725"/>
    </source>
</evidence>
<evidence type="ECO:0000313" key="22">
    <source>
        <dbReference type="WBParaSite" id="Csp11.Scaffold629.g16241.t1"/>
    </source>
</evidence>
<sequence>MLGKQWSSILFLIQEISAVVSITINIILIWLVLTKSPKNLGAYRWLMVYISVFEIIYSILDVILAPQHFSDGPTFLVIVGTKNKLFGPETLTLLNAFYWGFFGASMAVFAVHFVYRWLVVTNNRLLRSFQDWRICLWFSIPLWYGMTWICTGYFLSAPNESTTDSIRDSVKAMFELEFNEYIYLGPHLFDRKGDGKVDFHLNAFATILVITITIITSLTIVLIFGYLCYARINRLVATTSDSLKFKKLQKQLFYSLVIQTLIPFVLMHIPGGIMTAFVIFDIDLSVYSAVLSMTIAIYPAVDPIPTLVIVESYRNTLLRLLGIYSKTNPMGSSLADSSKF</sequence>
<comment type="function">
    <text evidence="13">An odorant receptor which affects chemotaxis to the volatile odorant diacetyl. Specifies AWA neuronal cell fate via the odr-7 pathway.</text>
</comment>
<evidence type="ECO:0000256" key="16">
    <source>
        <dbReference type="ARBA" id="ARBA00067967"/>
    </source>
</evidence>
<evidence type="ECO:0000256" key="7">
    <source>
        <dbReference type="ARBA" id="ARBA00022989"/>
    </source>
</evidence>
<evidence type="ECO:0000256" key="3">
    <source>
        <dbReference type="ARBA" id="ARBA00022500"/>
    </source>
</evidence>
<keyword evidence="6" id="KW-0552">Olfaction</keyword>
<keyword evidence="11" id="KW-0325">Glycoprotein</keyword>
<evidence type="ECO:0000256" key="8">
    <source>
        <dbReference type="ARBA" id="ARBA00023069"/>
    </source>
</evidence>
<dbReference type="eggNOG" id="ENOG502TG98">
    <property type="taxonomic scope" value="Eukaryota"/>
</dbReference>
<keyword evidence="12" id="KW-0966">Cell projection</keyword>
<dbReference type="PROSITE" id="PS50262">
    <property type="entry name" value="G_PROTEIN_RECEP_F1_2"/>
    <property type="match status" value="1"/>
</dbReference>
<accession>A0A1I7U9I8</accession>
<evidence type="ECO:0000256" key="5">
    <source>
        <dbReference type="ARBA" id="ARBA00022692"/>
    </source>
</evidence>
<evidence type="ECO:0000313" key="21">
    <source>
        <dbReference type="Proteomes" id="UP000095282"/>
    </source>
</evidence>
<keyword evidence="10" id="KW-0675">Receptor</keyword>
<feature type="transmembrane region" description="Helical" evidence="19">
    <location>
        <begin position="286"/>
        <end position="310"/>
    </location>
</feature>
<evidence type="ECO:0000256" key="13">
    <source>
        <dbReference type="ARBA" id="ARBA00054965"/>
    </source>
</evidence>
<proteinExistence type="inferred from homology"/>
<evidence type="ECO:0000256" key="14">
    <source>
        <dbReference type="ARBA" id="ARBA00061678"/>
    </source>
</evidence>
<feature type="transmembrane region" description="Helical" evidence="19">
    <location>
        <begin position="96"/>
        <end position="115"/>
    </location>
</feature>
<name>A0A1I7U9I8_9PELO</name>
<dbReference type="Pfam" id="PF10326">
    <property type="entry name" value="7TM_GPCR_Str"/>
    <property type="match status" value="1"/>
</dbReference>
<dbReference type="GO" id="GO:0060170">
    <property type="term" value="C:ciliary membrane"/>
    <property type="evidence" value="ECO:0007669"/>
    <property type="project" value="UniProtKB-SubCell"/>
</dbReference>
<dbReference type="WBParaSite" id="Csp11.Scaffold629.g16241.t1">
    <property type="protein sequence ID" value="Csp11.Scaffold629.g16241.t1"/>
    <property type="gene ID" value="Csp11.Scaffold629.g16241"/>
</dbReference>
<dbReference type="FunFam" id="1.20.1070.10:FF:000128">
    <property type="entry name" value="Seven TM Receptor"/>
    <property type="match status" value="1"/>
</dbReference>
<evidence type="ECO:0000256" key="1">
    <source>
        <dbReference type="ARBA" id="ARBA00004272"/>
    </source>
</evidence>
<dbReference type="SUPFAM" id="SSF81321">
    <property type="entry name" value="Family A G protein-coupled receptor-like"/>
    <property type="match status" value="1"/>
</dbReference>
<dbReference type="PANTHER" id="PTHR22943:SF254">
    <property type="entry name" value="SEVEN TM RECEPTOR"/>
    <property type="match status" value="1"/>
</dbReference>
<keyword evidence="4" id="KW-0716">Sensory transduction</keyword>
<feature type="transmembrane region" description="Helical" evidence="19">
    <location>
        <begin position="6"/>
        <end position="33"/>
    </location>
</feature>
<feature type="transmembrane region" description="Helical" evidence="19">
    <location>
        <begin position="135"/>
        <end position="155"/>
    </location>
</feature>
<evidence type="ECO:0000256" key="18">
    <source>
        <dbReference type="ARBA" id="ARBA00082489"/>
    </source>
</evidence>
<dbReference type="GO" id="GO:0006935">
    <property type="term" value="P:chemotaxis"/>
    <property type="evidence" value="ECO:0007669"/>
    <property type="project" value="UniProtKB-KW"/>
</dbReference>
<evidence type="ECO:0000256" key="4">
    <source>
        <dbReference type="ARBA" id="ARBA00022606"/>
    </source>
</evidence>
<feature type="transmembrane region" description="Helical" evidence="19">
    <location>
        <begin position="252"/>
        <end position="280"/>
    </location>
</feature>
<evidence type="ECO:0000256" key="12">
    <source>
        <dbReference type="ARBA" id="ARBA00023273"/>
    </source>
</evidence>
<comment type="subunit">
    <text evidence="15">Interacts with odr-4.</text>
</comment>
<dbReference type="GO" id="GO:0042048">
    <property type="term" value="P:olfactory behavior"/>
    <property type="evidence" value="ECO:0007669"/>
    <property type="project" value="TreeGrafter"/>
</dbReference>
<keyword evidence="7 19" id="KW-1133">Transmembrane helix</keyword>
<dbReference type="STRING" id="1561998.A0A1I7U9I8"/>
<feature type="transmembrane region" description="Helical" evidence="19">
    <location>
        <begin position="203"/>
        <end position="232"/>
    </location>
</feature>
<evidence type="ECO:0000256" key="10">
    <source>
        <dbReference type="ARBA" id="ARBA00023170"/>
    </source>
</evidence>
<dbReference type="GO" id="GO:0038022">
    <property type="term" value="F:G protein-coupled olfactory receptor activity"/>
    <property type="evidence" value="ECO:0007669"/>
    <property type="project" value="TreeGrafter"/>
</dbReference>
<dbReference type="Proteomes" id="UP000095282">
    <property type="component" value="Unplaced"/>
</dbReference>
<feature type="transmembrane region" description="Helical" evidence="19">
    <location>
        <begin position="45"/>
        <end position="65"/>
    </location>
</feature>
<dbReference type="InterPro" id="IPR017452">
    <property type="entry name" value="GPCR_Rhodpsn_7TM"/>
</dbReference>
<evidence type="ECO:0000256" key="19">
    <source>
        <dbReference type="SAM" id="Phobius"/>
    </source>
</evidence>
<organism evidence="21 22">
    <name type="scientific">Caenorhabditis tropicalis</name>
    <dbReference type="NCBI Taxonomy" id="1561998"/>
    <lineage>
        <taxon>Eukaryota</taxon>
        <taxon>Metazoa</taxon>
        <taxon>Ecdysozoa</taxon>
        <taxon>Nematoda</taxon>
        <taxon>Chromadorea</taxon>
        <taxon>Rhabditida</taxon>
        <taxon>Rhabditina</taxon>
        <taxon>Rhabditomorpha</taxon>
        <taxon>Rhabditoidea</taxon>
        <taxon>Rhabditidae</taxon>
        <taxon>Peloderinae</taxon>
        <taxon>Caenorhabditis</taxon>
    </lineage>
</organism>
<keyword evidence="8" id="KW-0969">Cilium</keyword>
<keyword evidence="9 19" id="KW-0472">Membrane</keyword>
<keyword evidence="3" id="KW-0145">Chemotaxis</keyword>
<evidence type="ECO:0000256" key="11">
    <source>
        <dbReference type="ARBA" id="ARBA00023180"/>
    </source>
</evidence>
<dbReference type="AlphaFoldDB" id="A0A1I7U9I8"/>
<evidence type="ECO:0000256" key="9">
    <source>
        <dbReference type="ARBA" id="ARBA00023136"/>
    </source>
</evidence>
<feature type="domain" description="G-protein coupled receptors family 1 profile" evidence="20">
    <location>
        <begin position="24"/>
        <end position="306"/>
    </location>
</feature>
<evidence type="ECO:0000259" key="20">
    <source>
        <dbReference type="PROSITE" id="PS50262"/>
    </source>
</evidence>
<reference evidence="22" key="1">
    <citation type="submission" date="2016-11" db="UniProtKB">
        <authorList>
            <consortium name="WormBaseParasite"/>
        </authorList>
    </citation>
    <scope>IDENTIFICATION</scope>
</reference>